<feature type="transmembrane region" description="Helical" evidence="6">
    <location>
        <begin position="39"/>
        <end position="62"/>
    </location>
</feature>
<keyword evidence="3 6" id="KW-0812">Transmembrane</keyword>
<evidence type="ECO:0000313" key="9">
    <source>
        <dbReference type="Proteomes" id="UP000033869"/>
    </source>
</evidence>
<gene>
    <name evidence="8" type="ORF">UU65_C0001G0311</name>
</gene>
<keyword evidence="5 6" id="KW-0472">Membrane</keyword>
<reference evidence="8 9" key="1">
    <citation type="journal article" date="2015" name="Nature">
        <title>rRNA introns, odd ribosomes, and small enigmatic genomes across a large radiation of phyla.</title>
        <authorList>
            <person name="Brown C.T."/>
            <person name="Hug L.A."/>
            <person name="Thomas B.C."/>
            <person name="Sharon I."/>
            <person name="Castelle C.J."/>
            <person name="Singh A."/>
            <person name="Wilkins M.J."/>
            <person name="Williams K.H."/>
            <person name="Banfield J.F."/>
        </authorList>
    </citation>
    <scope>NUCLEOTIDE SEQUENCE [LARGE SCALE GENOMIC DNA]</scope>
</reference>
<dbReference type="PANTHER" id="PTHR38459:SF1">
    <property type="entry name" value="PROPHAGE BACTOPRENOL-LINKED GLUCOSE TRANSLOCASE HOMOLOG"/>
    <property type="match status" value="1"/>
</dbReference>
<dbReference type="EMBL" id="LCBL01000001">
    <property type="protein sequence ID" value="KKS09906.1"/>
    <property type="molecule type" value="Genomic_DNA"/>
</dbReference>
<dbReference type="PANTHER" id="PTHR38459">
    <property type="entry name" value="PROPHAGE BACTOPRENOL-LINKED GLUCOSE TRANSLOCASE HOMOLOG"/>
    <property type="match status" value="1"/>
</dbReference>
<dbReference type="Pfam" id="PF04138">
    <property type="entry name" value="GtrA_DPMS_TM"/>
    <property type="match status" value="1"/>
</dbReference>
<feature type="transmembrane region" description="Helical" evidence="6">
    <location>
        <begin position="83"/>
        <end position="108"/>
    </location>
</feature>
<comment type="similarity">
    <text evidence="2">Belongs to the GtrA family.</text>
</comment>
<dbReference type="InterPro" id="IPR007267">
    <property type="entry name" value="GtrA_DPMS_TM"/>
</dbReference>
<evidence type="ECO:0000256" key="3">
    <source>
        <dbReference type="ARBA" id="ARBA00022692"/>
    </source>
</evidence>
<dbReference type="InterPro" id="IPR051401">
    <property type="entry name" value="GtrA_CellWall_Glycosyl"/>
</dbReference>
<protein>
    <submittedName>
        <fullName evidence="8">Putative membrane protein</fullName>
    </submittedName>
</protein>
<sequence>MTLRPFGDGKTKKEVGRFSVVGITSTFIDILFYNLAINILILTPYVASMISGSIAMANSFYFNKNWTFNASDGKYKISQIVRFLLVTVIGVYGIQTLVIYFLTRIWIFPGNLAYEAVSSIGLSNFFNYSFVLNNFAKCWGIGFGMVWNFNLYKKWAFTK</sequence>
<feature type="transmembrane region" description="Helical" evidence="6">
    <location>
        <begin position="15"/>
        <end position="33"/>
    </location>
</feature>
<evidence type="ECO:0000259" key="7">
    <source>
        <dbReference type="Pfam" id="PF04138"/>
    </source>
</evidence>
<comment type="caution">
    <text evidence="8">The sequence shown here is derived from an EMBL/GenBank/DDBJ whole genome shotgun (WGS) entry which is preliminary data.</text>
</comment>
<evidence type="ECO:0000313" key="8">
    <source>
        <dbReference type="EMBL" id="KKS09906.1"/>
    </source>
</evidence>
<dbReference type="AlphaFoldDB" id="A0A0G0YK26"/>
<evidence type="ECO:0000256" key="6">
    <source>
        <dbReference type="SAM" id="Phobius"/>
    </source>
</evidence>
<evidence type="ECO:0000256" key="2">
    <source>
        <dbReference type="ARBA" id="ARBA00009399"/>
    </source>
</evidence>
<feature type="domain" description="GtrA/DPMS transmembrane" evidence="7">
    <location>
        <begin position="17"/>
        <end position="157"/>
    </location>
</feature>
<organism evidence="8 9">
    <name type="scientific">candidate division CPR2 bacterium GW2011_GWC1_41_48</name>
    <dbReference type="NCBI Taxonomy" id="1618344"/>
    <lineage>
        <taxon>Bacteria</taxon>
        <taxon>Bacteria division CPR2</taxon>
    </lineage>
</organism>
<keyword evidence="4 6" id="KW-1133">Transmembrane helix</keyword>
<name>A0A0G0YK26_UNCC2</name>
<proteinExistence type="inferred from homology"/>
<evidence type="ECO:0000256" key="1">
    <source>
        <dbReference type="ARBA" id="ARBA00004141"/>
    </source>
</evidence>
<feature type="transmembrane region" description="Helical" evidence="6">
    <location>
        <begin position="128"/>
        <end position="149"/>
    </location>
</feature>
<dbReference type="GO" id="GO:0000271">
    <property type="term" value="P:polysaccharide biosynthetic process"/>
    <property type="evidence" value="ECO:0007669"/>
    <property type="project" value="InterPro"/>
</dbReference>
<dbReference type="Proteomes" id="UP000033869">
    <property type="component" value="Unassembled WGS sequence"/>
</dbReference>
<dbReference type="GO" id="GO:0005886">
    <property type="term" value="C:plasma membrane"/>
    <property type="evidence" value="ECO:0007669"/>
    <property type="project" value="TreeGrafter"/>
</dbReference>
<accession>A0A0G0YK26</accession>
<evidence type="ECO:0000256" key="4">
    <source>
        <dbReference type="ARBA" id="ARBA00022989"/>
    </source>
</evidence>
<comment type="subcellular location">
    <subcellularLocation>
        <location evidence="1">Membrane</location>
        <topology evidence="1">Multi-pass membrane protein</topology>
    </subcellularLocation>
</comment>
<evidence type="ECO:0000256" key="5">
    <source>
        <dbReference type="ARBA" id="ARBA00023136"/>
    </source>
</evidence>